<feature type="compositionally biased region" description="Polar residues" evidence="1">
    <location>
        <begin position="181"/>
        <end position="202"/>
    </location>
</feature>
<evidence type="ECO:0000256" key="1">
    <source>
        <dbReference type="SAM" id="MobiDB-lite"/>
    </source>
</evidence>
<organism evidence="2 3">
    <name type="scientific">Pterulicium gracile</name>
    <dbReference type="NCBI Taxonomy" id="1884261"/>
    <lineage>
        <taxon>Eukaryota</taxon>
        <taxon>Fungi</taxon>
        <taxon>Dikarya</taxon>
        <taxon>Basidiomycota</taxon>
        <taxon>Agaricomycotina</taxon>
        <taxon>Agaricomycetes</taxon>
        <taxon>Agaricomycetidae</taxon>
        <taxon>Agaricales</taxon>
        <taxon>Pleurotineae</taxon>
        <taxon>Pterulaceae</taxon>
        <taxon>Pterulicium</taxon>
    </lineage>
</organism>
<sequence>MHVVCTLWRCRPVLVNFQTMSRHPTIHHTRPTTHRTRTAYWVDSHLGDYFVSPSSPPSELSDEDWRPGTPSDNGSSHSDPPQMILRHVPGPDDANVWRYTTANVHGRHGRLQELEASTSRPRRHSTRSALSKPEKIRILPANHPIQQPHERARSTTRHTEASHAHAASVRERRHPVHTTARPPQSQSMHQVSHSYSHPSTTHMIPPANPRDTHHRKRNPGQIPTPATTSYAHRPPDHGYNGASRKRREGPGPILYTQSAPLPHQYRQHQDIPNGRASIDANDRYRSNRRRTLSSQTRVEEYLDRGAQARQGHKRTYTSDNIPQRLATHNLANGGMGVQPVPPPVIPSLHKMSLFQRIKIRLSAGSDSSKRGDRSSKLRRRHSTDGAPSRSGLRSGRG</sequence>
<keyword evidence="3" id="KW-1185">Reference proteome</keyword>
<accession>A0A5C3QZ14</accession>
<feature type="region of interest" description="Disordered" evidence="1">
    <location>
        <begin position="360"/>
        <end position="397"/>
    </location>
</feature>
<protein>
    <submittedName>
        <fullName evidence="2">Uncharacterized protein</fullName>
    </submittedName>
</protein>
<feature type="compositionally biased region" description="Basic and acidic residues" evidence="1">
    <location>
        <begin position="148"/>
        <end position="163"/>
    </location>
</feature>
<feature type="compositionally biased region" description="Polar residues" evidence="1">
    <location>
        <begin position="70"/>
        <end position="79"/>
    </location>
</feature>
<dbReference type="AlphaFoldDB" id="A0A5C3QZ14"/>
<feature type="region of interest" description="Disordered" evidence="1">
    <location>
        <begin position="108"/>
        <end position="260"/>
    </location>
</feature>
<evidence type="ECO:0000313" key="3">
    <source>
        <dbReference type="Proteomes" id="UP000305067"/>
    </source>
</evidence>
<dbReference type="Proteomes" id="UP000305067">
    <property type="component" value="Unassembled WGS sequence"/>
</dbReference>
<reference evidence="2 3" key="1">
    <citation type="journal article" date="2019" name="Nat. Ecol. Evol.">
        <title>Megaphylogeny resolves global patterns of mushroom evolution.</title>
        <authorList>
            <person name="Varga T."/>
            <person name="Krizsan K."/>
            <person name="Foldi C."/>
            <person name="Dima B."/>
            <person name="Sanchez-Garcia M."/>
            <person name="Sanchez-Ramirez S."/>
            <person name="Szollosi G.J."/>
            <person name="Szarkandi J.G."/>
            <person name="Papp V."/>
            <person name="Albert L."/>
            <person name="Andreopoulos W."/>
            <person name="Angelini C."/>
            <person name="Antonin V."/>
            <person name="Barry K.W."/>
            <person name="Bougher N.L."/>
            <person name="Buchanan P."/>
            <person name="Buyck B."/>
            <person name="Bense V."/>
            <person name="Catcheside P."/>
            <person name="Chovatia M."/>
            <person name="Cooper J."/>
            <person name="Damon W."/>
            <person name="Desjardin D."/>
            <person name="Finy P."/>
            <person name="Geml J."/>
            <person name="Haridas S."/>
            <person name="Hughes K."/>
            <person name="Justo A."/>
            <person name="Karasinski D."/>
            <person name="Kautmanova I."/>
            <person name="Kiss B."/>
            <person name="Kocsube S."/>
            <person name="Kotiranta H."/>
            <person name="LaButti K.M."/>
            <person name="Lechner B.E."/>
            <person name="Liimatainen K."/>
            <person name="Lipzen A."/>
            <person name="Lukacs Z."/>
            <person name="Mihaltcheva S."/>
            <person name="Morgado L.N."/>
            <person name="Niskanen T."/>
            <person name="Noordeloos M.E."/>
            <person name="Ohm R.A."/>
            <person name="Ortiz-Santana B."/>
            <person name="Ovrebo C."/>
            <person name="Racz N."/>
            <person name="Riley R."/>
            <person name="Savchenko A."/>
            <person name="Shiryaev A."/>
            <person name="Soop K."/>
            <person name="Spirin V."/>
            <person name="Szebenyi C."/>
            <person name="Tomsovsky M."/>
            <person name="Tulloss R.E."/>
            <person name="Uehling J."/>
            <person name="Grigoriev I.V."/>
            <person name="Vagvolgyi C."/>
            <person name="Papp T."/>
            <person name="Martin F.M."/>
            <person name="Miettinen O."/>
            <person name="Hibbett D.S."/>
            <person name="Nagy L.G."/>
        </authorList>
    </citation>
    <scope>NUCLEOTIDE SEQUENCE [LARGE SCALE GENOMIC DNA]</scope>
    <source>
        <strain evidence="2 3">CBS 309.79</strain>
    </source>
</reference>
<gene>
    <name evidence="2" type="ORF">BDV98DRAFT_15850</name>
</gene>
<evidence type="ECO:0000313" key="2">
    <source>
        <dbReference type="EMBL" id="TFL07263.1"/>
    </source>
</evidence>
<proteinExistence type="predicted"/>
<name>A0A5C3QZ14_9AGAR</name>
<dbReference type="EMBL" id="ML178814">
    <property type="protein sequence ID" value="TFL07263.1"/>
    <property type="molecule type" value="Genomic_DNA"/>
</dbReference>
<feature type="region of interest" description="Disordered" evidence="1">
    <location>
        <begin position="52"/>
        <end position="93"/>
    </location>
</feature>